<dbReference type="InterPro" id="IPR037119">
    <property type="entry name" value="Haem_oxidase_HugZ-like_sf"/>
</dbReference>
<evidence type="ECO:0000259" key="1">
    <source>
        <dbReference type="Pfam" id="PF13883"/>
    </source>
</evidence>
<name>A0A0C2BVS3_9BURK</name>
<dbReference type="SUPFAM" id="SSF50475">
    <property type="entry name" value="FMN-binding split barrel"/>
    <property type="match status" value="1"/>
</dbReference>
<dbReference type="RefSeq" id="WP_040040802.1">
    <property type="nucleotide sequence ID" value="NZ_JWJG01000028.1"/>
</dbReference>
<protein>
    <submittedName>
        <fullName evidence="2">Pyridoxamine 5'-phosphate oxidase</fullName>
    </submittedName>
</protein>
<dbReference type="InterPro" id="IPR055343">
    <property type="entry name" value="CREG_beta-barrel"/>
</dbReference>
<evidence type="ECO:0000313" key="3">
    <source>
        <dbReference type="Proteomes" id="UP000031572"/>
    </source>
</evidence>
<dbReference type="Pfam" id="PF13883">
    <property type="entry name" value="CREG_beta-barrel"/>
    <property type="match status" value="1"/>
</dbReference>
<reference evidence="2 3" key="1">
    <citation type="submission" date="2014-12" db="EMBL/GenBank/DDBJ databases">
        <title>Denitrispirillum autotrophicum gen. nov., sp. nov., Denitrifying, Facultatively Autotrophic Bacteria Isolated from Rice Paddy Soil.</title>
        <authorList>
            <person name="Ishii S."/>
            <person name="Ashida N."/>
            <person name="Ohno H."/>
            <person name="Otsuka S."/>
            <person name="Yokota A."/>
            <person name="Senoo K."/>
        </authorList>
    </citation>
    <scope>NUCLEOTIDE SEQUENCE [LARGE SCALE GENOMIC DNA]</scope>
    <source>
        <strain evidence="2 3">TSA66</strain>
    </source>
</reference>
<dbReference type="GO" id="GO:0005737">
    <property type="term" value="C:cytoplasm"/>
    <property type="evidence" value="ECO:0007669"/>
    <property type="project" value="UniProtKB-ARBA"/>
</dbReference>
<gene>
    <name evidence="2" type="ORF">TSA66_17115</name>
</gene>
<dbReference type="Proteomes" id="UP000031572">
    <property type="component" value="Unassembled WGS sequence"/>
</dbReference>
<dbReference type="PANTHER" id="PTHR13343:SF17">
    <property type="entry name" value="CELLULAR REPRESSOR OF E1A-STIMULATED GENES, ISOFORM A"/>
    <property type="match status" value="1"/>
</dbReference>
<sequence length="217" mass="24013">MKPSLTTALHLLHGASSGALATHSTQLPDYPFASALPFVPDQGHRPVFLLSGLAEHTKNLIADPRASLLVTGTDAQNVLTGPRMTIMGDVIRVDPTPELAARYVRYQPDAQQYLELGDFAFFRLQPKRTRYIGGFAQMGWIEDAEWPQAAAFPWADEAALLARFEHALPAGARLLGIDCYGADLERDGRRLRLPFPDTCRSTEEIASRMESMRLHTV</sequence>
<dbReference type="AlphaFoldDB" id="A0A0C2BVS3"/>
<accession>A0A0C2BVS3</accession>
<feature type="domain" description="CREG-like beta-barrel" evidence="1">
    <location>
        <begin position="7"/>
        <end position="146"/>
    </location>
</feature>
<dbReference type="Gene3D" id="2.30.110.10">
    <property type="entry name" value="Electron Transport, Fmn-binding Protein, Chain A"/>
    <property type="match status" value="1"/>
</dbReference>
<comment type="caution">
    <text evidence="2">The sequence shown here is derived from an EMBL/GenBank/DDBJ whole genome shotgun (WGS) entry which is preliminary data.</text>
</comment>
<evidence type="ECO:0000313" key="2">
    <source>
        <dbReference type="EMBL" id="KIF82126.1"/>
    </source>
</evidence>
<dbReference type="EMBL" id="JWJG01000028">
    <property type="protein sequence ID" value="KIF82126.1"/>
    <property type="molecule type" value="Genomic_DNA"/>
</dbReference>
<dbReference type="STRING" id="709839.TSA66_17115"/>
<dbReference type="PANTHER" id="PTHR13343">
    <property type="entry name" value="CREG1 PROTEIN"/>
    <property type="match status" value="1"/>
</dbReference>
<dbReference type="Gene3D" id="3.20.180.10">
    <property type="entry name" value="PNP-oxidase-like"/>
    <property type="match status" value="1"/>
</dbReference>
<dbReference type="OrthoDB" id="9776211at2"/>
<proteinExistence type="predicted"/>
<organism evidence="2 3">
    <name type="scientific">Noviherbaspirillum autotrophicum</name>
    <dbReference type="NCBI Taxonomy" id="709839"/>
    <lineage>
        <taxon>Bacteria</taxon>
        <taxon>Pseudomonadati</taxon>
        <taxon>Pseudomonadota</taxon>
        <taxon>Betaproteobacteria</taxon>
        <taxon>Burkholderiales</taxon>
        <taxon>Oxalobacteraceae</taxon>
        <taxon>Noviherbaspirillum</taxon>
    </lineage>
</organism>
<keyword evidence="3" id="KW-1185">Reference proteome</keyword>
<dbReference type="InterPro" id="IPR012349">
    <property type="entry name" value="Split_barrel_FMN-bd"/>
</dbReference>